<organism evidence="8 9">
    <name type="scientific">Pseudodesulfovibrio senegalensis</name>
    <dbReference type="NCBI Taxonomy" id="1721087"/>
    <lineage>
        <taxon>Bacteria</taxon>
        <taxon>Pseudomonadati</taxon>
        <taxon>Thermodesulfobacteriota</taxon>
        <taxon>Desulfovibrionia</taxon>
        <taxon>Desulfovibrionales</taxon>
        <taxon>Desulfovibrionaceae</taxon>
    </lineage>
</organism>
<protein>
    <submittedName>
        <fullName evidence="8">EAL domain-containing protein</fullName>
    </submittedName>
</protein>
<dbReference type="CDD" id="cd01948">
    <property type="entry name" value="EAL"/>
    <property type="match status" value="1"/>
</dbReference>
<dbReference type="Pfam" id="PF00563">
    <property type="entry name" value="EAL"/>
    <property type="match status" value="1"/>
</dbReference>
<dbReference type="InterPro" id="IPR043128">
    <property type="entry name" value="Rev_trsase/Diguanyl_cyclase"/>
</dbReference>
<dbReference type="CDD" id="cd01949">
    <property type="entry name" value="GGDEF"/>
    <property type="match status" value="1"/>
</dbReference>
<dbReference type="InterPro" id="IPR052155">
    <property type="entry name" value="Biofilm_reg_signaling"/>
</dbReference>
<dbReference type="SUPFAM" id="SSF141868">
    <property type="entry name" value="EAL domain-like"/>
    <property type="match status" value="1"/>
</dbReference>
<dbReference type="FunFam" id="3.20.20.450:FF:000001">
    <property type="entry name" value="Cyclic di-GMP phosphodiesterase yahA"/>
    <property type="match status" value="1"/>
</dbReference>
<dbReference type="PROSITE" id="PS50110">
    <property type="entry name" value="RESPONSE_REGULATORY"/>
    <property type="match status" value="1"/>
</dbReference>
<comment type="caution">
    <text evidence="8">The sequence shown here is derived from an EMBL/GenBank/DDBJ whole genome shotgun (WGS) entry which is preliminary data.</text>
</comment>
<dbReference type="Proteomes" id="UP000438699">
    <property type="component" value="Unassembled WGS sequence"/>
</dbReference>
<evidence type="ECO:0000259" key="5">
    <source>
        <dbReference type="PROSITE" id="PS50113"/>
    </source>
</evidence>
<gene>
    <name evidence="8" type="ORF">F8A88_11770</name>
</gene>
<evidence type="ECO:0000259" key="7">
    <source>
        <dbReference type="PROSITE" id="PS50887"/>
    </source>
</evidence>
<dbReference type="PROSITE" id="PS50883">
    <property type="entry name" value="EAL"/>
    <property type="match status" value="1"/>
</dbReference>
<dbReference type="OrthoDB" id="7673416at2"/>
<dbReference type="PROSITE" id="PS50887">
    <property type="entry name" value="GGDEF"/>
    <property type="match status" value="1"/>
</dbReference>
<dbReference type="InterPro" id="IPR035965">
    <property type="entry name" value="PAS-like_dom_sf"/>
</dbReference>
<keyword evidence="9" id="KW-1185">Reference proteome</keyword>
<dbReference type="CDD" id="cd00130">
    <property type="entry name" value="PAS"/>
    <property type="match status" value="1"/>
</dbReference>
<proteinExistence type="predicted"/>
<dbReference type="InterPro" id="IPR000014">
    <property type="entry name" value="PAS"/>
</dbReference>
<dbReference type="PANTHER" id="PTHR44757">
    <property type="entry name" value="DIGUANYLATE CYCLASE DGCP"/>
    <property type="match status" value="1"/>
</dbReference>
<keyword evidence="2" id="KW-0175">Coiled coil</keyword>
<dbReference type="InterPro" id="IPR035919">
    <property type="entry name" value="EAL_sf"/>
</dbReference>
<dbReference type="SMART" id="SM00267">
    <property type="entry name" value="GGDEF"/>
    <property type="match status" value="1"/>
</dbReference>
<sequence length="716" mass="81876">MDEKVDVLVVDDERINLRLLEGVLTGLDLNVVKASSGREALAYLEDYDFAVVLLDVMMPEMDGFTTAERIRGIEACRHIPIIFVTAISKEQRHVFRGYELGAVDYLFKPVEPGILKSKVRIFVELHRKTRGLERTTRELEKTIDQLQESKRALEHSERRYRIVADYNYDWECWYGDGGELLYISPSCERITGYPPRKFMNDPSFMKQIIHRNDRLQWERHMAGKPFSEEDSFDFRIFNSANRMRWLSLARRDVVDQDGSSLGVRASMRDITSRKEAEERLRHQTLHDPLTGLANRNLFLDRVERVMARTAGHNAFVAIAFLDLDRFKVINDSLGHSFGDKVLLAVSERLQRLMHPHDTVSRFGGDEFGLLFDDLDSEEEAAKRAGEVVEAMRKPLQVEGSEVQTSVSLGLDVFQDGKKSAEERVRNAHTAMYSAKNAGKDDYFVFKDKMRKRAVEKMTVETELRLALERSEFVLYYQPIVDLKNRSVTGFEALIRWNHPRRGLVSPGEFIHVAEETGLIVGIGEWVLHEAASTVQRWREDGVADNDLVISVNISARQFGERNLVDNVSRILKDTKLPPHCLKLEITETVVMVDASDSVRKLNLLKESGVLLSIDDFGTGYSSMSYLQRFPIDQLKVDLSFVQRLDVDPASIEIVRAIINLAHGLRLEVVAEGIETEQQLNLLYSLQCDYGQGYLISRPVPQEDAELFMKINKSLSL</sequence>
<dbReference type="NCBIfam" id="TIGR00254">
    <property type="entry name" value="GGDEF"/>
    <property type="match status" value="1"/>
</dbReference>
<dbReference type="PANTHER" id="PTHR44757:SF2">
    <property type="entry name" value="BIOFILM ARCHITECTURE MAINTENANCE PROTEIN MBAA"/>
    <property type="match status" value="1"/>
</dbReference>
<dbReference type="SMART" id="SM00448">
    <property type="entry name" value="REC"/>
    <property type="match status" value="1"/>
</dbReference>
<accession>A0A6N6N0T7</accession>
<name>A0A6N6N0T7_9BACT</name>
<dbReference type="Gene3D" id="3.30.70.270">
    <property type="match status" value="1"/>
</dbReference>
<dbReference type="Gene3D" id="3.40.50.2300">
    <property type="match status" value="1"/>
</dbReference>
<dbReference type="RefSeq" id="WP_151151359.1">
    <property type="nucleotide sequence ID" value="NZ_WAIE01000005.1"/>
</dbReference>
<dbReference type="SUPFAM" id="SSF55073">
    <property type="entry name" value="Nucleotide cyclase"/>
    <property type="match status" value="1"/>
</dbReference>
<dbReference type="InterPro" id="IPR001633">
    <property type="entry name" value="EAL_dom"/>
</dbReference>
<dbReference type="EMBL" id="WAIE01000005">
    <property type="protein sequence ID" value="KAB1441104.1"/>
    <property type="molecule type" value="Genomic_DNA"/>
</dbReference>
<evidence type="ECO:0000256" key="2">
    <source>
        <dbReference type="SAM" id="Coils"/>
    </source>
</evidence>
<feature type="domain" description="EAL" evidence="6">
    <location>
        <begin position="456"/>
        <end position="712"/>
    </location>
</feature>
<dbReference type="SMART" id="SM00052">
    <property type="entry name" value="EAL"/>
    <property type="match status" value="1"/>
</dbReference>
<dbReference type="Gene3D" id="3.20.20.450">
    <property type="entry name" value="EAL domain"/>
    <property type="match status" value="1"/>
</dbReference>
<keyword evidence="1" id="KW-0597">Phosphoprotein</keyword>
<dbReference type="InterPro" id="IPR000160">
    <property type="entry name" value="GGDEF_dom"/>
</dbReference>
<dbReference type="Pfam" id="PF00990">
    <property type="entry name" value="GGDEF"/>
    <property type="match status" value="1"/>
</dbReference>
<feature type="domain" description="GGDEF" evidence="7">
    <location>
        <begin position="314"/>
        <end position="447"/>
    </location>
</feature>
<dbReference type="InterPro" id="IPR011006">
    <property type="entry name" value="CheY-like_superfamily"/>
</dbReference>
<evidence type="ECO:0000313" key="8">
    <source>
        <dbReference type="EMBL" id="KAB1441104.1"/>
    </source>
</evidence>
<dbReference type="InterPro" id="IPR000700">
    <property type="entry name" value="PAS-assoc_C"/>
</dbReference>
<dbReference type="SUPFAM" id="SSF52172">
    <property type="entry name" value="CheY-like"/>
    <property type="match status" value="1"/>
</dbReference>
<dbReference type="PROSITE" id="PS50113">
    <property type="entry name" value="PAC"/>
    <property type="match status" value="1"/>
</dbReference>
<feature type="domain" description="Response regulatory" evidence="3">
    <location>
        <begin position="6"/>
        <end position="123"/>
    </location>
</feature>
<feature type="domain" description="PAS" evidence="4">
    <location>
        <begin position="178"/>
        <end position="214"/>
    </location>
</feature>
<dbReference type="Pfam" id="PF00072">
    <property type="entry name" value="Response_reg"/>
    <property type="match status" value="1"/>
</dbReference>
<dbReference type="Gene3D" id="3.30.450.20">
    <property type="entry name" value="PAS domain"/>
    <property type="match status" value="1"/>
</dbReference>
<reference evidence="8 9" key="1">
    <citation type="journal article" date="2017" name="Int. J. Syst. Evol. Microbiol.">
        <title>Desulfovibrio senegalensis sp. nov., a mesophilic sulfate reducer isolated from marine sediment.</title>
        <authorList>
            <person name="Thioye A."/>
            <person name="Gam Z.B.A."/>
            <person name="Mbengue M."/>
            <person name="Cayol J.L."/>
            <person name="Joseph-Bartoli M."/>
            <person name="Toure-Kane C."/>
            <person name="Labat M."/>
        </authorList>
    </citation>
    <scope>NUCLEOTIDE SEQUENCE [LARGE SCALE GENOMIC DNA]</scope>
    <source>
        <strain evidence="8 9">DSM 101509</strain>
    </source>
</reference>
<dbReference type="SUPFAM" id="SSF55785">
    <property type="entry name" value="PYP-like sensor domain (PAS domain)"/>
    <property type="match status" value="1"/>
</dbReference>
<evidence type="ECO:0000313" key="9">
    <source>
        <dbReference type="Proteomes" id="UP000438699"/>
    </source>
</evidence>
<dbReference type="Pfam" id="PF08447">
    <property type="entry name" value="PAS_3"/>
    <property type="match status" value="1"/>
</dbReference>
<dbReference type="PROSITE" id="PS50112">
    <property type="entry name" value="PAS"/>
    <property type="match status" value="1"/>
</dbReference>
<dbReference type="InterPro" id="IPR013655">
    <property type="entry name" value="PAS_fold_3"/>
</dbReference>
<dbReference type="GO" id="GO:0000160">
    <property type="term" value="P:phosphorelay signal transduction system"/>
    <property type="evidence" value="ECO:0007669"/>
    <property type="project" value="InterPro"/>
</dbReference>
<evidence type="ECO:0000259" key="4">
    <source>
        <dbReference type="PROSITE" id="PS50112"/>
    </source>
</evidence>
<evidence type="ECO:0000259" key="3">
    <source>
        <dbReference type="PROSITE" id="PS50110"/>
    </source>
</evidence>
<feature type="domain" description="PAC" evidence="5">
    <location>
        <begin position="230"/>
        <end position="282"/>
    </location>
</feature>
<dbReference type="InterPro" id="IPR029787">
    <property type="entry name" value="Nucleotide_cyclase"/>
</dbReference>
<evidence type="ECO:0000256" key="1">
    <source>
        <dbReference type="PROSITE-ProRule" id="PRU00169"/>
    </source>
</evidence>
<feature type="coiled-coil region" evidence="2">
    <location>
        <begin position="129"/>
        <end position="159"/>
    </location>
</feature>
<dbReference type="AlphaFoldDB" id="A0A6N6N0T7"/>
<evidence type="ECO:0000259" key="6">
    <source>
        <dbReference type="PROSITE" id="PS50883"/>
    </source>
</evidence>
<dbReference type="InterPro" id="IPR001789">
    <property type="entry name" value="Sig_transdc_resp-reg_receiver"/>
</dbReference>
<dbReference type="NCBIfam" id="TIGR00229">
    <property type="entry name" value="sensory_box"/>
    <property type="match status" value="1"/>
</dbReference>
<feature type="modified residue" description="4-aspartylphosphate" evidence="1">
    <location>
        <position position="55"/>
    </location>
</feature>